<evidence type="ECO:0000313" key="3">
    <source>
        <dbReference type="EMBL" id="NII05430.1"/>
    </source>
</evidence>
<keyword evidence="4" id="KW-1185">Reference proteome</keyword>
<keyword evidence="2" id="KW-0732">Signal</keyword>
<dbReference type="RefSeq" id="WP_166946541.1">
    <property type="nucleotide sequence ID" value="NZ_JAARLZ010000002.1"/>
</dbReference>
<dbReference type="EMBL" id="JAARLZ010000002">
    <property type="protein sequence ID" value="NII05430.1"/>
    <property type="molecule type" value="Genomic_DNA"/>
</dbReference>
<feature type="compositionally biased region" description="Low complexity" evidence="1">
    <location>
        <begin position="55"/>
        <end position="74"/>
    </location>
</feature>
<gene>
    <name evidence="3" type="ORF">HBF25_03380</name>
</gene>
<name>A0A7X5U7Q9_9GAMM</name>
<evidence type="ECO:0000256" key="2">
    <source>
        <dbReference type="SAM" id="SignalP"/>
    </source>
</evidence>
<evidence type="ECO:0000256" key="1">
    <source>
        <dbReference type="SAM" id="MobiDB-lite"/>
    </source>
</evidence>
<protein>
    <recommendedName>
        <fullName evidence="5">SPOR domain-containing protein</fullName>
    </recommendedName>
</protein>
<sequence>MMKKTAISLALALFAVTAAHAQSDYSEALGKAATGPQFSVGSTTFRIIPDAGIQRADPTATTPPAASARTSRTTNGSQGQNVDALGSVGPFLIVPRTPGVASQKAVSSRSASAVAPGNANLDTFGVAVNLRSGQPVVVAPRVKLFAKDAATARALAKKTGGDIVQVSDVDGSALIRYASVGDAQTALGSIKGAKGVEDAQLDVIENFREKQ</sequence>
<reference evidence="3 4" key="1">
    <citation type="submission" date="2020-03" db="EMBL/GenBank/DDBJ databases">
        <authorList>
            <person name="Lai Q."/>
        </authorList>
    </citation>
    <scope>NUCLEOTIDE SEQUENCE [LARGE SCALE GENOMIC DNA]</scope>
    <source>
        <strain evidence="3 4">CCUG 25036</strain>
    </source>
</reference>
<feature type="chain" id="PRO_5030937145" description="SPOR domain-containing protein" evidence="2">
    <location>
        <begin position="22"/>
        <end position="211"/>
    </location>
</feature>
<comment type="caution">
    <text evidence="3">The sequence shown here is derived from an EMBL/GenBank/DDBJ whole genome shotgun (WGS) entry which is preliminary data.</text>
</comment>
<feature type="signal peptide" evidence="2">
    <location>
        <begin position="1"/>
        <end position="21"/>
    </location>
</feature>
<proteinExistence type="predicted"/>
<dbReference type="AlphaFoldDB" id="A0A7X5U7Q9"/>
<evidence type="ECO:0008006" key="5">
    <source>
        <dbReference type="Google" id="ProtNLM"/>
    </source>
</evidence>
<organism evidence="3 4">
    <name type="scientific">Luteibacter anthropi</name>
    <dbReference type="NCBI Taxonomy" id="564369"/>
    <lineage>
        <taxon>Bacteria</taxon>
        <taxon>Pseudomonadati</taxon>
        <taxon>Pseudomonadota</taxon>
        <taxon>Gammaproteobacteria</taxon>
        <taxon>Lysobacterales</taxon>
        <taxon>Rhodanobacteraceae</taxon>
        <taxon>Luteibacter</taxon>
    </lineage>
</organism>
<dbReference type="Proteomes" id="UP000490980">
    <property type="component" value="Unassembled WGS sequence"/>
</dbReference>
<feature type="region of interest" description="Disordered" evidence="1">
    <location>
        <begin position="51"/>
        <end position="83"/>
    </location>
</feature>
<evidence type="ECO:0000313" key="4">
    <source>
        <dbReference type="Proteomes" id="UP000490980"/>
    </source>
</evidence>
<accession>A0A7X5U7Q9</accession>